<evidence type="ECO:0000313" key="3">
    <source>
        <dbReference type="Proteomes" id="UP001589619"/>
    </source>
</evidence>
<organism evidence="2 3">
    <name type="scientific">Paenibacillus hodogayensis</name>
    <dbReference type="NCBI Taxonomy" id="279208"/>
    <lineage>
        <taxon>Bacteria</taxon>
        <taxon>Bacillati</taxon>
        <taxon>Bacillota</taxon>
        <taxon>Bacilli</taxon>
        <taxon>Bacillales</taxon>
        <taxon>Paenibacillaceae</taxon>
        <taxon>Paenibacillus</taxon>
    </lineage>
</organism>
<dbReference type="InterPro" id="IPR036812">
    <property type="entry name" value="NAD(P)_OxRdtase_dom_sf"/>
</dbReference>
<dbReference type="PANTHER" id="PTHR42686">
    <property type="entry name" value="GH17980P-RELATED"/>
    <property type="match status" value="1"/>
</dbReference>
<dbReference type="SUPFAM" id="SSF51430">
    <property type="entry name" value="NAD(P)-linked oxidoreductase"/>
    <property type="match status" value="1"/>
</dbReference>
<reference evidence="2 3" key="1">
    <citation type="submission" date="2024-09" db="EMBL/GenBank/DDBJ databases">
        <authorList>
            <person name="Sun Q."/>
            <person name="Mori K."/>
        </authorList>
    </citation>
    <scope>NUCLEOTIDE SEQUENCE [LARGE SCALE GENOMIC DNA]</scope>
    <source>
        <strain evidence="2 3">JCM 12520</strain>
    </source>
</reference>
<dbReference type="EMBL" id="JBHMAG010000029">
    <property type="protein sequence ID" value="MFB9756805.1"/>
    <property type="molecule type" value="Genomic_DNA"/>
</dbReference>
<dbReference type="InterPro" id="IPR020471">
    <property type="entry name" value="AKR"/>
</dbReference>
<gene>
    <name evidence="2" type="ORF">ACFFNY_35000</name>
</gene>
<dbReference type="Proteomes" id="UP001589619">
    <property type="component" value="Unassembled WGS sequence"/>
</dbReference>
<evidence type="ECO:0000313" key="2">
    <source>
        <dbReference type="EMBL" id="MFB9756805.1"/>
    </source>
</evidence>
<dbReference type="Pfam" id="PF00248">
    <property type="entry name" value="Aldo_ket_red"/>
    <property type="match status" value="1"/>
</dbReference>
<accession>A0ABV5W8C1</accession>
<dbReference type="PRINTS" id="PR00069">
    <property type="entry name" value="ALDKETRDTASE"/>
</dbReference>
<feature type="domain" description="NADP-dependent oxidoreductase" evidence="1">
    <location>
        <begin position="15"/>
        <end position="277"/>
    </location>
</feature>
<dbReference type="Gene3D" id="3.20.20.100">
    <property type="entry name" value="NADP-dependent oxidoreductase domain"/>
    <property type="match status" value="1"/>
</dbReference>
<dbReference type="InterPro" id="IPR023210">
    <property type="entry name" value="NADP_OxRdtase_dom"/>
</dbReference>
<proteinExistence type="predicted"/>
<dbReference type="RefSeq" id="WP_344904353.1">
    <property type="nucleotide sequence ID" value="NZ_BAAAYO010000002.1"/>
</dbReference>
<name>A0ABV5W8C1_9BACL</name>
<evidence type="ECO:0000259" key="1">
    <source>
        <dbReference type="Pfam" id="PF00248"/>
    </source>
</evidence>
<sequence>MEYTTLGRTGLKVSRLGLGGAPLAGGFGQTDPGEVQRMIHEALDAGITFIDTAPLYGKGESEKRIGEALVGRRDRVVLATKAATSDRIYDYETVYQSVEDSLRRLQTDWVDVLQLHDVETQSFDRVMNEAVPALDRLRREGKVRHIGVSTRKLSLLERYMHTGVFDTIQFYVRYMLIDHTAKDAVIPLAERLNIGVINGSVLGMGLLADSPASFMQKDIVIQAQERMERIAFLRRTSNGGLIEPGMRFSLGHPGIAVTLTGAENSEVIRRNVQFCDGRGLAPEEQEAVYKLFDREALFPDRPD</sequence>
<protein>
    <submittedName>
        <fullName evidence="2">Aldo/keto reductase</fullName>
    </submittedName>
</protein>
<comment type="caution">
    <text evidence="2">The sequence shown here is derived from an EMBL/GenBank/DDBJ whole genome shotgun (WGS) entry which is preliminary data.</text>
</comment>
<keyword evidence="3" id="KW-1185">Reference proteome</keyword>
<dbReference type="PANTHER" id="PTHR42686:SF1">
    <property type="entry name" value="GH17980P-RELATED"/>
    <property type="match status" value="1"/>
</dbReference>